<feature type="transmembrane region" description="Helical" evidence="7">
    <location>
        <begin position="47"/>
        <end position="69"/>
    </location>
</feature>
<evidence type="ECO:0000256" key="4">
    <source>
        <dbReference type="ARBA" id="ARBA00023136"/>
    </source>
</evidence>
<protein>
    <recommendedName>
        <fullName evidence="8">Amino acid transporter transmembrane domain-containing protein</fullName>
    </recommendedName>
</protein>
<feature type="domain" description="Amino acid transporter transmembrane" evidence="8">
    <location>
        <begin position="133"/>
        <end position="454"/>
    </location>
</feature>
<dbReference type="InterPro" id="IPR013057">
    <property type="entry name" value="AA_transpt_TM"/>
</dbReference>
<dbReference type="PANTHER" id="PTHR16189">
    <property type="entry name" value="TRANSMEMBRANE PROTEIN 104-RELATED"/>
    <property type="match status" value="1"/>
</dbReference>
<comment type="subcellular location">
    <subcellularLocation>
        <location evidence="1">Membrane</location>
        <topology evidence="1">Multi-pass membrane protein</topology>
    </subcellularLocation>
</comment>
<keyword evidence="3 7" id="KW-1133">Transmembrane helix</keyword>
<name>A0AAE0ZF25_9GAST</name>
<evidence type="ECO:0000256" key="5">
    <source>
        <dbReference type="ARBA" id="ARBA00023180"/>
    </source>
</evidence>
<keyword evidence="10" id="KW-1185">Reference proteome</keyword>
<feature type="transmembrane region" description="Helical" evidence="7">
    <location>
        <begin position="401"/>
        <end position="421"/>
    </location>
</feature>
<dbReference type="EMBL" id="JAWDGP010004080">
    <property type="protein sequence ID" value="KAK3767995.1"/>
    <property type="molecule type" value="Genomic_DNA"/>
</dbReference>
<evidence type="ECO:0000256" key="1">
    <source>
        <dbReference type="ARBA" id="ARBA00004141"/>
    </source>
</evidence>
<feature type="transmembrane region" description="Helical" evidence="7">
    <location>
        <begin position="139"/>
        <end position="158"/>
    </location>
</feature>
<feature type="transmembrane region" description="Helical" evidence="7">
    <location>
        <begin position="20"/>
        <end position="41"/>
    </location>
</feature>
<evidence type="ECO:0000259" key="8">
    <source>
        <dbReference type="Pfam" id="PF01490"/>
    </source>
</evidence>
<dbReference type="GO" id="GO:0016020">
    <property type="term" value="C:membrane"/>
    <property type="evidence" value="ECO:0007669"/>
    <property type="project" value="UniProtKB-SubCell"/>
</dbReference>
<keyword evidence="2 7" id="KW-0812">Transmembrane</keyword>
<dbReference type="Proteomes" id="UP001283361">
    <property type="component" value="Unassembled WGS sequence"/>
</dbReference>
<accession>A0AAE0ZF25</accession>
<evidence type="ECO:0000256" key="3">
    <source>
        <dbReference type="ARBA" id="ARBA00022989"/>
    </source>
</evidence>
<feature type="domain" description="Amino acid transporter transmembrane" evidence="8">
    <location>
        <begin position="25"/>
        <end position="74"/>
    </location>
</feature>
<keyword evidence="5" id="KW-0325">Glycoprotein</keyword>
<proteinExistence type="inferred from homology"/>
<sequence length="495" mass="54496">MGPTDNSANPISSADMYSRLVGYVYVFNLIVGTGALTMPAAFGQAGWLLSLVAIVLLAFMSFLTLTFMIETMAISNARMRFERAIIQENQKETGANSLNSDSEEVQPLIANGTKREKTDTSLCFEITRTMEMGTMASMYFNKVGIALFNLCIIIYLYGDLSIYAAAVPKSLQDVACTYTPQNFSCNETQSESEPCWGGDSSLTRMDVYRVFVVAFFVLLGPFTFFNLQKTKYMQIFTSVTRWLAFMIMIVLTCVRLGKGEGRGHPEVAIASGAPNLFGVCVYSFMCHHSLPSMVTPIRNKSKLYAVLLGDYGTILVFYLVLSMSAVFAISDGGIDDLYTLNFRPHGCEPLTSVVPIQYFLVLFPVFTLSTNFPIIAITLRNNLAAMFAMIFSNNRAVMSSFIIKIVCPVLALLPPIVVALGTNKVEVLVGITGSYAGAAIQYVIPATLVYLARKDFVAIGGVYQHKSPFSHKGWIVLTFTWTFVAVVFVTVNHVI</sequence>
<feature type="transmembrane region" description="Helical" evidence="7">
    <location>
        <begin position="427"/>
        <end position="452"/>
    </location>
</feature>
<evidence type="ECO:0000256" key="6">
    <source>
        <dbReference type="ARBA" id="ARBA00038166"/>
    </source>
</evidence>
<feature type="transmembrane region" description="Helical" evidence="7">
    <location>
        <begin position="473"/>
        <end position="491"/>
    </location>
</feature>
<comment type="caution">
    <text evidence="9">The sequence shown here is derived from an EMBL/GenBank/DDBJ whole genome shotgun (WGS) entry which is preliminary data.</text>
</comment>
<dbReference type="AlphaFoldDB" id="A0AAE0ZF25"/>
<reference evidence="9" key="1">
    <citation type="journal article" date="2023" name="G3 (Bethesda)">
        <title>A reference genome for the long-term kleptoplast-retaining sea slug Elysia crispata morphotype clarki.</title>
        <authorList>
            <person name="Eastman K.E."/>
            <person name="Pendleton A.L."/>
            <person name="Shaikh M.A."/>
            <person name="Suttiyut T."/>
            <person name="Ogas R."/>
            <person name="Tomko P."/>
            <person name="Gavelis G."/>
            <person name="Widhalm J.R."/>
            <person name="Wisecaver J.H."/>
        </authorList>
    </citation>
    <scope>NUCLEOTIDE SEQUENCE</scope>
    <source>
        <strain evidence="9">ECLA1</strain>
    </source>
</reference>
<evidence type="ECO:0000313" key="9">
    <source>
        <dbReference type="EMBL" id="KAK3767995.1"/>
    </source>
</evidence>
<evidence type="ECO:0000256" key="2">
    <source>
        <dbReference type="ARBA" id="ARBA00022692"/>
    </source>
</evidence>
<evidence type="ECO:0000313" key="10">
    <source>
        <dbReference type="Proteomes" id="UP001283361"/>
    </source>
</evidence>
<dbReference type="InterPro" id="IPR036259">
    <property type="entry name" value="MFS_trans_sf"/>
</dbReference>
<comment type="similarity">
    <text evidence="6">Belongs to the TMEM104 family.</text>
</comment>
<gene>
    <name evidence="9" type="ORF">RRG08_016890</name>
</gene>
<organism evidence="9 10">
    <name type="scientific">Elysia crispata</name>
    <name type="common">lettuce slug</name>
    <dbReference type="NCBI Taxonomy" id="231223"/>
    <lineage>
        <taxon>Eukaryota</taxon>
        <taxon>Metazoa</taxon>
        <taxon>Spiralia</taxon>
        <taxon>Lophotrochozoa</taxon>
        <taxon>Mollusca</taxon>
        <taxon>Gastropoda</taxon>
        <taxon>Heterobranchia</taxon>
        <taxon>Euthyneura</taxon>
        <taxon>Panpulmonata</taxon>
        <taxon>Sacoglossa</taxon>
        <taxon>Placobranchoidea</taxon>
        <taxon>Plakobranchidae</taxon>
        <taxon>Elysia</taxon>
    </lineage>
</organism>
<evidence type="ECO:0000256" key="7">
    <source>
        <dbReference type="SAM" id="Phobius"/>
    </source>
</evidence>
<feature type="transmembrane region" description="Helical" evidence="7">
    <location>
        <begin position="207"/>
        <end position="227"/>
    </location>
</feature>
<feature type="transmembrane region" description="Helical" evidence="7">
    <location>
        <begin position="239"/>
        <end position="257"/>
    </location>
</feature>
<feature type="transmembrane region" description="Helical" evidence="7">
    <location>
        <begin position="269"/>
        <end position="291"/>
    </location>
</feature>
<dbReference type="PANTHER" id="PTHR16189:SF0">
    <property type="entry name" value="TRANSMEMBRANE PROTEIN 104"/>
    <property type="match status" value="1"/>
</dbReference>
<feature type="transmembrane region" description="Helical" evidence="7">
    <location>
        <begin position="358"/>
        <end position="380"/>
    </location>
</feature>
<keyword evidence="4 7" id="KW-0472">Membrane</keyword>
<dbReference type="Pfam" id="PF01490">
    <property type="entry name" value="Aa_trans"/>
    <property type="match status" value="2"/>
</dbReference>
<dbReference type="SUPFAM" id="SSF103473">
    <property type="entry name" value="MFS general substrate transporter"/>
    <property type="match status" value="1"/>
</dbReference>
<feature type="transmembrane region" description="Helical" evidence="7">
    <location>
        <begin position="303"/>
        <end position="329"/>
    </location>
</feature>